<evidence type="ECO:0000256" key="9">
    <source>
        <dbReference type="ARBA" id="ARBA00022967"/>
    </source>
</evidence>
<feature type="transmembrane region" description="Helical" evidence="18">
    <location>
        <begin position="52"/>
        <end position="78"/>
    </location>
</feature>
<feature type="domain" description="NADH:quinone oxidoreductase/Mrp antiporter transmembrane" evidence="19">
    <location>
        <begin position="110"/>
        <end position="390"/>
    </location>
</feature>
<protein>
    <recommendedName>
        <fullName evidence="4">NADH-ubiquinone oxidoreductase chain 5</fullName>
        <ecNumber evidence="3">7.1.1.2</ecNumber>
    </recommendedName>
    <alternativeName>
        <fullName evidence="16">NADH dehydrogenase subunit 5</fullName>
    </alternativeName>
</protein>
<feature type="transmembrane region" description="Helical" evidence="18">
    <location>
        <begin position="155"/>
        <end position="175"/>
    </location>
</feature>
<evidence type="ECO:0000259" key="19">
    <source>
        <dbReference type="Pfam" id="PF00361"/>
    </source>
</evidence>
<evidence type="ECO:0000256" key="16">
    <source>
        <dbReference type="ARBA" id="ARBA00031027"/>
    </source>
</evidence>
<evidence type="ECO:0000256" key="6">
    <source>
        <dbReference type="ARBA" id="ARBA00022660"/>
    </source>
</evidence>
<evidence type="ECO:0000256" key="2">
    <source>
        <dbReference type="ARBA" id="ARBA00004448"/>
    </source>
</evidence>
<feature type="transmembrane region" description="Helical" evidence="18">
    <location>
        <begin position="115"/>
        <end position="134"/>
    </location>
</feature>
<evidence type="ECO:0000256" key="12">
    <source>
        <dbReference type="ARBA" id="ARBA00023027"/>
    </source>
</evidence>
<evidence type="ECO:0000256" key="7">
    <source>
        <dbReference type="ARBA" id="ARBA00022692"/>
    </source>
</evidence>
<evidence type="ECO:0000256" key="3">
    <source>
        <dbReference type="ARBA" id="ARBA00012944"/>
    </source>
</evidence>
<feature type="transmembrane region" description="Helical" evidence="18">
    <location>
        <begin position="562"/>
        <end position="580"/>
    </location>
</feature>
<evidence type="ECO:0000256" key="13">
    <source>
        <dbReference type="ARBA" id="ARBA00023075"/>
    </source>
</evidence>
<comment type="subcellular location">
    <subcellularLocation>
        <location evidence="2">Mitochondrion inner membrane</location>
        <topology evidence="2">Multi-pass membrane protein</topology>
    </subcellularLocation>
</comment>
<dbReference type="GO" id="GO:0003954">
    <property type="term" value="F:NADH dehydrogenase activity"/>
    <property type="evidence" value="ECO:0007669"/>
    <property type="project" value="TreeGrafter"/>
</dbReference>
<evidence type="ECO:0000256" key="18">
    <source>
        <dbReference type="SAM" id="Phobius"/>
    </source>
</evidence>
<keyword evidence="10" id="KW-0249">Electron transport</keyword>
<feature type="transmembrane region" description="Helical" evidence="18">
    <location>
        <begin position="187"/>
        <end position="209"/>
    </location>
</feature>
<evidence type="ECO:0000256" key="1">
    <source>
        <dbReference type="ARBA" id="ARBA00003257"/>
    </source>
</evidence>
<keyword evidence="9" id="KW-1278">Translocase</keyword>
<dbReference type="InterPro" id="IPR010934">
    <property type="entry name" value="NADH_DH_su5_C"/>
</dbReference>
<evidence type="ECO:0000313" key="21">
    <source>
        <dbReference type="EMBL" id="AVT43643.1"/>
    </source>
</evidence>
<feature type="transmembrane region" description="Helical" evidence="18">
    <location>
        <begin position="497"/>
        <end position="518"/>
    </location>
</feature>
<gene>
    <name evidence="21" type="primary">ND5</name>
</gene>
<keyword evidence="5" id="KW-0813">Transport</keyword>
<dbReference type="GO" id="GO:0015990">
    <property type="term" value="P:electron transport coupled proton transport"/>
    <property type="evidence" value="ECO:0007669"/>
    <property type="project" value="TreeGrafter"/>
</dbReference>
<evidence type="ECO:0000256" key="8">
    <source>
        <dbReference type="ARBA" id="ARBA00022792"/>
    </source>
</evidence>
<dbReference type="InterPro" id="IPR001750">
    <property type="entry name" value="ND/Mrp_TM"/>
</dbReference>
<feature type="transmembrane region" description="Helical" evidence="18">
    <location>
        <begin position="246"/>
        <end position="269"/>
    </location>
</feature>
<feature type="transmembrane region" description="Helical" evidence="18">
    <location>
        <begin position="308"/>
        <end position="325"/>
    </location>
</feature>
<keyword evidence="12" id="KW-0520">NAD</keyword>
<evidence type="ECO:0000256" key="15">
    <source>
        <dbReference type="ARBA" id="ARBA00023136"/>
    </source>
</evidence>
<keyword evidence="8" id="KW-0999">Mitochondrion inner membrane</keyword>
<dbReference type="GO" id="GO:0008137">
    <property type="term" value="F:NADH dehydrogenase (ubiquinone) activity"/>
    <property type="evidence" value="ECO:0007669"/>
    <property type="project" value="UniProtKB-EC"/>
</dbReference>
<evidence type="ECO:0000256" key="10">
    <source>
        <dbReference type="ARBA" id="ARBA00022982"/>
    </source>
</evidence>
<feature type="transmembrane region" description="Helical" evidence="18">
    <location>
        <begin position="454"/>
        <end position="476"/>
    </location>
</feature>
<keyword evidence="6" id="KW-0679">Respiratory chain</keyword>
<dbReference type="PANTHER" id="PTHR42829">
    <property type="entry name" value="NADH-UBIQUINONE OXIDOREDUCTASE CHAIN 5"/>
    <property type="match status" value="1"/>
</dbReference>
<evidence type="ECO:0000256" key="14">
    <source>
        <dbReference type="ARBA" id="ARBA00023128"/>
    </source>
</evidence>
<proteinExistence type="predicted"/>
<dbReference type="EC" id="7.1.1.2" evidence="3"/>
<reference evidence="21" key="1">
    <citation type="journal article" date="2018" name="Mitochondrial DNA Part B Resour">
        <title>Mitogenomes of the four Agathymus holotypes collected 55 years ago.</title>
        <authorList>
            <person name="Zhang J."/>
            <person name="Cong Q."/>
            <person name="Shen J."/>
            <person name="Grishin N.V."/>
        </authorList>
    </citation>
    <scope>NUCLEOTIDE SEQUENCE</scope>
</reference>
<evidence type="ECO:0000256" key="5">
    <source>
        <dbReference type="ARBA" id="ARBA00022448"/>
    </source>
</evidence>
<comment type="function">
    <text evidence="1">Core subunit of the mitochondrial membrane respiratory chain NADH dehydrogenase (Complex I) that is believed to belong to the minimal assembly required for catalysis. Complex I functions in the transfer of electrons from NADH to the respiratory chain. The immediate electron acceptor for the enzyme is believed to be ubiquinone.</text>
</comment>
<feature type="transmembrane region" description="Helical" evidence="18">
    <location>
        <begin position="428"/>
        <end position="448"/>
    </location>
</feature>
<feature type="transmembrane region" description="Helical" evidence="18">
    <location>
        <begin position="90"/>
        <end position="109"/>
    </location>
</feature>
<keyword evidence="14 21" id="KW-0496">Mitochondrion</keyword>
<dbReference type="Pfam" id="PF06455">
    <property type="entry name" value="NADH5_C"/>
    <property type="match status" value="1"/>
</dbReference>
<dbReference type="InterPro" id="IPR003945">
    <property type="entry name" value="NU5C-like"/>
</dbReference>
<name>A0A343W152_9NEOP</name>
<sequence length="582" mass="67580">MLKNNNFSICFISFFFLLIFSLLSFLMTIYFIMSNMIIFLEWELISFNSMSIVMSILLDWMSLLFMSFVLLISASVIYYSKSYMLSEMNLNRFIILVLMFIMSMILLIISPNIISILLGWDGLGLVSYCLVIYYQNWKSYNAGMLTALSNRIGDVLILMVISWMSNYGSWNYIFYLNFMVNDKEMGIISLMIIIAAMTKSAQIPFSSWLPAAMAAPTPVSALVHSSTLVTAGVYLLIRFNNLLVDTFFFSVLLLLSGITMFMSGISANYEFDLKKIIALSTLSQLGLMMSILSMGMYDLAFFHMLTHAMFKALLFMCAGIIIHMMNDNQDIRLMGGLSMYIPLTCLCLNISNLALCGIPFLAGFYSKDLILEMVMMGNLNIMVFYLYYFSTGLTMFYTIRLLMYLMVNDYNLMVVYNLYDEDYIMLKSMFILMFMSLIVGSLLSWLIFNYPYMIFLPINLKLMVFYVSMLGMIMGYMISKMGFYSINKFLQTYKLSLFLCMMWFMPNLSTYSMNYYFLSIGQKMIKNVDMGWSEIYSGQGMFNIIKTYSIFSSFMMINNLKIYMYSFILWMMMVMMIFLMKI</sequence>
<organism evidence="21">
    <name type="scientific">Agathymus gilberti</name>
    <dbReference type="NCBI Taxonomy" id="2018450"/>
    <lineage>
        <taxon>Eukaryota</taxon>
        <taxon>Metazoa</taxon>
        <taxon>Ecdysozoa</taxon>
        <taxon>Arthropoda</taxon>
        <taxon>Hexapoda</taxon>
        <taxon>Insecta</taxon>
        <taxon>Pterygota</taxon>
        <taxon>Neoptera</taxon>
        <taxon>Endopterygota</taxon>
        <taxon>Lepidoptera</taxon>
        <taxon>Glossata</taxon>
        <taxon>Ditrysia</taxon>
        <taxon>Hesperioidea</taxon>
        <taxon>Hesperiidae</taxon>
        <taxon>Hesperiinae</taxon>
        <taxon>Megathymini</taxon>
        <taxon>Agathymus</taxon>
    </lineage>
</organism>
<feature type="domain" description="NADH dehydrogenase subunit 5 C-terminal" evidence="20">
    <location>
        <begin position="397"/>
        <end position="578"/>
    </location>
</feature>
<feature type="transmembrane region" description="Helical" evidence="18">
    <location>
        <begin position="221"/>
        <end position="240"/>
    </location>
</feature>
<comment type="catalytic activity">
    <reaction evidence="17">
        <text>a ubiquinone + NADH + 5 H(+)(in) = a ubiquinol + NAD(+) + 4 H(+)(out)</text>
        <dbReference type="Rhea" id="RHEA:29091"/>
        <dbReference type="Rhea" id="RHEA-COMP:9565"/>
        <dbReference type="Rhea" id="RHEA-COMP:9566"/>
        <dbReference type="ChEBI" id="CHEBI:15378"/>
        <dbReference type="ChEBI" id="CHEBI:16389"/>
        <dbReference type="ChEBI" id="CHEBI:17976"/>
        <dbReference type="ChEBI" id="CHEBI:57540"/>
        <dbReference type="ChEBI" id="CHEBI:57945"/>
        <dbReference type="EC" id="7.1.1.2"/>
    </reaction>
</comment>
<feature type="transmembrane region" description="Helical" evidence="18">
    <location>
        <begin position="276"/>
        <end position="296"/>
    </location>
</feature>
<keyword evidence="11 18" id="KW-1133">Transmembrane helix</keyword>
<dbReference type="PRINTS" id="PR01434">
    <property type="entry name" value="NADHDHGNASE5"/>
</dbReference>
<feature type="transmembrane region" description="Helical" evidence="18">
    <location>
        <begin position="385"/>
        <end position="407"/>
    </location>
</feature>
<evidence type="ECO:0000256" key="17">
    <source>
        <dbReference type="ARBA" id="ARBA00049551"/>
    </source>
</evidence>
<evidence type="ECO:0000259" key="20">
    <source>
        <dbReference type="Pfam" id="PF06455"/>
    </source>
</evidence>
<keyword evidence="7 18" id="KW-0812">Transmembrane</keyword>
<evidence type="ECO:0000256" key="11">
    <source>
        <dbReference type="ARBA" id="ARBA00022989"/>
    </source>
</evidence>
<feature type="transmembrane region" description="Helical" evidence="18">
    <location>
        <begin position="337"/>
        <end position="365"/>
    </location>
</feature>
<keyword evidence="15 18" id="KW-0472">Membrane</keyword>
<dbReference type="PRINTS" id="PR01435">
    <property type="entry name" value="NPOXDRDTASE5"/>
</dbReference>
<evidence type="ECO:0000256" key="4">
    <source>
        <dbReference type="ARBA" id="ARBA00021096"/>
    </source>
</evidence>
<dbReference type="AlphaFoldDB" id="A0A343W152"/>
<dbReference type="GO" id="GO:0005743">
    <property type="term" value="C:mitochondrial inner membrane"/>
    <property type="evidence" value="ECO:0007669"/>
    <property type="project" value="UniProtKB-SubCell"/>
</dbReference>
<accession>A0A343W152</accession>
<geneLocation type="mitochondrion" evidence="21"/>
<dbReference type="Pfam" id="PF00361">
    <property type="entry name" value="Proton_antipo_M"/>
    <property type="match status" value="1"/>
</dbReference>
<feature type="transmembrane region" description="Helical" evidence="18">
    <location>
        <begin position="7"/>
        <end position="32"/>
    </location>
</feature>
<keyword evidence="13" id="KW-0830">Ubiquinone</keyword>
<dbReference type="GO" id="GO:0042773">
    <property type="term" value="P:ATP synthesis coupled electron transport"/>
    <property type="evidence" value="ECO:0007669"/>
    <property type="project" value="InterPro"/>
</dbReference>
<dbReference type="PANTHER" id="PTHR42829:SF2">
    <property type="entry name" value="NADH-UBIQUINONE OXIDOREDUCTASE CHAIN 5"/>
    <property type="match status" value="1"/>
</dbReference>
<dbReference type="EMBL" id="MF684854">
    <property type="protein sequence ID" value="AVT43643.1"/>
    <property type="molecule type" value="Genomic_DNA"/>
</dbReference>